<proteinExistence type="predicted"/>
<evidence type="ECO:0008006" key="3">
    <source>
        <dbReference type="Google" id="ProtNLM"/>
    </source>
</evidence>
<feature type="signal peptide" evidence="1">
    <location>
        <begin position="1"/>
        <end position="21"/>
    </location>
</feature>
<protein>
    <recommendedName>
        <fullName evidence="3">Phosphodiester glycosidase domain-containing protein</fullName>
    </recommendedName>
</protein>
<feature type="chain" id="PRO_5026759509" description="Phosphodiester glycosidase domain-containing protein" evidence="1">
    <location>
        <begin position="22"/>
        <end position="285"/>
    </location>
</feature>
<dbReference type="PROSITE" id="PS51257">
    <property type="entry name" value="PROKAR_LIPOPROTEIN"/>
    <property type="match status" value="1"/>
</dbReference>
<keyword evidence="1" id="KW-0732">Signal</keyword>
<reference evidence="2" key="1">
    <citation type="submission" date="2020-02" db="EMBL/GenBank/DDBJ databases">
        <authorList>
            <person name="Meier V. D."/>
        </authorList>
    </citation>
    <scope>NUCLEOTIDE SEQUENCE</scope>
    <source>
        <strain evidence="2">AVDCRST_MAG68</strain>
    </source>
</reference>
<organism evidence="2">
    <name type="scientific">uncultured Gemmatimonadota bacterium</name>
    <dbReference type="NCBI Taxonomy" id="203437"/>
    <lineage>
        <taxon>Bacteria</taxon>
        <taxon>Pseudomonadati</taxon>
        <taxon>Gemmatimonadota</taxon>
        <taxon>environmental samples</taxon>
    </lineage>
</organism>
<sequence>MTARITRVVPLLALLVSAACADTPTRPGVAASAKAAQPVSAGVTLACPSGWSERERGRGVLLCLRPGTFDAIAFVDLSRGARVMSLSQGLSAASSSNRSPQFRRNSIGDWWSTTHLTPSRFCVFNGGFYQAHATTTELTFPFKLNWSLKTAGAHTTTLPRRVLTMDGDRASIRPYTESSRDFDRVNRALPAQHAIVGYSTSVGGGRNIRTYLGVRDGNRDGAMETVMVYIAFGTLENAHSFLRGLGSADVVQLDGGPSSQFMCANTHLRTVRPIPHALALYGARS</sequence>
<evidence type="ECO:0000313" key="2">
    <source>
        <dbReference type="EMBL" id="CAA9303733.1"/>
    </source>
</evidence>
<gene>
    <name evidence="2" type="ORF">AVDCRST_MAG68-881</name>
</gene>
<dbReference type="EMBL" id="CADCTW010000039">
    <property type="protein sequence ID" value="CAA9303733.1"/>
    <property type="molecule type" value="Genomic_DNA"/>
</dbReference>
<dbReference type="AlphaFoldDB" id="A0A6J4KER5"/>
<accession>A0A6J4KER5</accession>
<name>A0A6J4KER5_9BACT</name>
<evidence type="ECO:0000256" key="1">
    <source>
        <dbReference type="SAM" id="SignalP"/>
    </source>
</evidence>